<dbReference type="CDD" id="cd08638">
    <property type="entry name" value="DNA_pol_A_theta"/>
    <property type="match status" value="1"/>
</dbReference>
<dbReference type="InterPro" id="IPR048960">
    <property type="entry name" value="POLQ-like_helical"/>
</dbReference>
<feature type="region of interest" description="Disordered" evidence="3">
    <location>
        <begin position="98"/>
        <end position="122"/>
    </location>
</feature>
<dbReference type="Gene3D" id="1.10.150.20">
    <property type="entry name" value="5' to 3' exonuclease, C-terminal subdomain"/>
    <property type="match status" value="1"/>
</dbReference>
<keyword evidence="6" id="KW-0378">Hydrolase</keyword>
<dbReference type="Gene3D" id="3.30.420.10">
    <property type="entry name" value="Ribonuclease H-like superfamily/Ribonuclease H"/>
    <property type="match status" value="1"/>
</dbReference>
<dbReference type="CDD" id="cd18026">
    <property type="entry name" value="DEXHc_POLQ-like"/>
    <property type="match status" value="1"/>
</dbReference>
<dbReference type="SMART" id="SM00482">
    <property type="entry name" value="POLAc"/>
    <property type="match status" value="1"/>
</dbReference>
<feature type="compositionally biased region" description="Polar residues" evidence="3">
    <location>
        <begin position="1424"/>
        <end position="1451"/>
    </location>
</feature>
<dbReference type="PROSITE" id="PS51194">
    <property type="entry name" value="HELICASE_CTER"/>
    <property type="match status" value="1"/>
</dbReference>
<dbReference type="EMBL" id="CP136892">
    <property type="protein sequence ID" value="WOL00791.1"/>
    <property type="molecule type" value="Genomic_DNA"/>
</dbReference>
<dbReference type="SUPFAM" id="SSF158702">
    <property type="entry name" value="Sec63 N-terminal domain-like"/>
    <property type="match status" value="1"/>
</dbReference>
<dbReference type="FunFam" id="3.40.50.300:FF:000968">
    <property type="entry name" value="Helicase and polymerase-containing protein TEBICHI"/>
    <property type="match status" value="1"/>
</dbReference>
<proteinExistence type="predicted"/>
<protein>
    <submittedName>
        <fullName evidence="6">Helicase and polymerase-containing protein TEBICHI isoform X2</fullName>
    </submittedName>
</protein>
<dbReference type="SUPFAM" id="SSF56672">
    <property type="entry name" value="DNA/RNA polymerases"/>
    <property type="match status" value="1"/>
</dbReference>
<dbReference type="InterPro" id="IPR046931">
    <property type="entry name" value="HTH_61"/>
</dbReference>
<feature type="region of interest" description="Disordered" evidence="3">
    <location>
        <begin position="498"/>
        <end position="531"/>
    </location>
</feature>
<dbReference type="SUPFAM" id="SSF52540">
    <property type="entry name" value="P-loop containing nucleoside triphosphate hydrolases"/>
    <property type="match status" value="1"/>
</dbReference>
<feature type="compositionally biased region" description="Basic and acidic residues" evidence="3">
    <location>
        <begin position="1392"/>
        <end position="1406"/>
    </location>
</feature>
<dbReference type="PROSITE" id="PS51192">
    <property type="entry name" value="HELICASE_ATP_BIND_1"/>
    <property type="match status" value="1"/>
</dbReference>
<name>A0AAQ3K871_9LILI</name>
<dbReference type="CDD" id="cd18795">
    <property type="entry name" value="SF2_C_Ski2"/>
    <property type="match status" value="1"/>
</dbReference>
<feature type="domain" description="Helicase ATP-binding" evidence="4">
    <location>
        <begin position="577"/>
        <end position="769"/>
    </location>
</feature>
<dbReference type="Gene3D" id="3.30.70.370">
    <property type="match status" value="1"/>
</dbReference>
<feature type="region of interest" description="Disordered" evidence="3">
    <location>
        <begin position="1384"/>
        <end position="1453"/>
    </location>
</feature>
<dbReference type="SMART" id="SM00487">
    <property type="entry name" value="DEXDc"/>
    <property type="match status" value="1"/>
</dbReference>
<dbReference type="InterPro" id="IPR043502">
    <property type="entry name" value="DNA/RNA_pol_sf"/>
</dbReference>
<feature type="compositionally biased region" description="Basic and acidic residues" evidence="3">
    <location>
        <begin position="23"/>
        <end position="33"/>
    </location>
</feature>
<feature type="domain" description="Helicase C-terminal" evidence="5">
    <location>
        <begin position="809"/>
        <end position="1000"/>
    </location>
</feature>
<evidence type="ECO:0000259" key="4">
    <source>
        <dbReference type="PROSITE" id="PS51192"/>
    </source>
</evidence>
<dbReference type="InterPro" id="IPR001650">
    <property type="entry name" value="Helicase_C-like"/>
</dbReference>
<dbReference type="FunFam" id="3.40.50.300:FF:001000">
    <property type="entry name" value="Helicase and polymerase-containing protein TEBICHI"/>
    <property type="match status" value="1"/>
</dbReference>
<dbReference type="GO" id="GO:0006261">
    <property type="term" value="P:DNA-templated DNA replication"/>
    <property type="evidence" value="ECO:0007669"/>
    <property type="project" value="InterPro"/>
</dbReference>
<dbReference type="InterPro" id="IPR011545">
    <property type="entry name" value="DEAD/DEAH_box_helicase_dom"/>
</dbReference>
<dbReference type="InterPro" id="IPR027417">
    <property type="entry name" value="P-loop_NTPase"/>
</dbReference>
<reference evidence="6 7" key="1">
    <citation type="submission" date="2023-10" db="EMBL/GenBank/DDBJ databases">
        <title>Chromosome-scale genome assembly provides insights into flower coloration mechanisms of Canna indica.</title>
        <authorList>
            <person name="Li C."/>
        </authorList>
    </citation>
    <scope>NUCLEOTIDE SEQUENCE [LARGE SCALE GENOMIC DNA]</scope>
    <source>
        <tissue evidence="6">Flower</tissue>
    </source>
</reference>
<dbReference type="Pfam" id="PF20470">
    <property type="entry name" value="HTH_61"/>
    <property type="match status" value="1"/>
</dbReference>
<dbReference type="Pfam" id="PF21099">
    <property type="entry name" value="POLQ_helical"/>
    <property type="match status" value="1"/>
</dbReference>
<dbReference type="PANTHER" id="PTHR10133">
    <property type="entry name" value="DNA POLYMERASE I"/>
    <property type="match status" value="1"/>
</dbReference>
<dbReference type="GO" id="GO:0005524">
    <property type="term" value="F:ATP binding"/>
    <property type="evidence" value="ECO:0007669"/>
    <property type="project" value="UniProtKB-KW"/>
</dbReference>
<evidence type="ECO:0000313" key="7">
    <source>
        <dbReference type="Proteomes" id="UP001327560"/>
    </source>
</evidence>
<dbReference type="Gene3D" id="3.40.50.300">
    <property type="entry name" value="P-loop containing nucleotide triphosphate hydrolases"/>
    <property type="match status" value="2"/>
</dbReference>
<dbReference type="Proteomes" id="UP001327560">
    <property type="component" value="Chromosome 3"/>
</dbReference>
<dbReference type="PRINTS" id="PR00868">
    <property type="entry name" value="DNAPOLI"/>
</dbReference>
<accession>A0AAQ3K871</accession>
<dbReference type="FunFam" id="1.10.150.20:FF:000002">
    <property type="entry name" value="DNA polymerase I"/>
    <property type="match status" value="1"/>
</dbReference>
<feature type="region of interest" description="Disordered" evidence="3">
    <location>
        <begin position="1"/>
        <end position="74"/>
    </location>
</feature>
<dbReference type="Gene3D" id="1.20.1060.10">
    <property type="entry name" value="Taq DNA Polymerase, Chain T, domain 4"/>
    <property type="match status" value="1"/>
</dbReference>
<evidence type="ECO:0000256" key="2">
    <source>
        <dbReference type="ARBA" id="ARBA00022840"/>
    </source>
</evidence>
<dbReference type="FunFam" id="1.10.3380.20:FF:000003">
    <property type="entry name" value="Helicase and polymerase-containing protein TEBICHI"/>
    <property type="match status" value="1"/>
</dbReference>
<dbReference type="InterPro" id="IPR002298">
    <property type="entry name" value="DNA_polymerase_A"/>
</dbReference>
<dbReference type="InterPro" id="IPR036397">
    <property type="entry name" value="RNaseH_sf"/>
</dbReference>
<dbReference type="Gene3D" id="1.10.3380.20">
    <property type="match status" value="1"/>
</dbReference>
<dbReference type="GO" id="GO:0003677">
    <property type="term" value="F:DNA binding"/>
    <property type="evidence" value="ECO:0007669"/>
    <property type="project" value="InterPro"/>
</dbReference>
<dbReference type="GO" id="GO:0003887">
    <property type="term" value="F:DNA-directed DNA polymerase activity"/>
    <property type="evidence" value="ECO:0007669"/>
    <property type="project" value="InterPro"/>
</dbReference>
<dbReference type="InterPro" id="IPR001098">
    <property type="entry name" value="DNA-dir_DNA_pol_A_palm_dom"/>
</dbReference>
<dbReference type="Pfam" id="PF00476">
    <property type="entry name" value="DNA_pol_A"/>
    <property type="match status" value="1"/>
</dbReference>
<dbReference type="GO" id="GO:0006302">
    <property type="term" value="P:double-strand break repair"/>
    <property type="evidence" value="ECO:0007669"/>
    <property type="project" value="TreeGrafter"/>
</dbReference>
<dbReference type="GO" id="GO:0004386">
    <property type="term" value="F:helicase activity"/>
    <property type="evidence" value="ECO:0007669"/>
    <property type="project" value="UniProtKB-KW"/>
</dbReference>
<evidence type="ECO:0000313" key="6">
    <source>
        <dbReference type="EMBL" id="WOL00791.1"/>
    </source>
</evidence>
<dbReference type="Pfam" id="PF00271">
    <property type="entry name" value="Helicase_C"/>
    <property type="match status" value="1"/>
</dbReference>
<dbReference type="FunFam" id="1.20.1060.10:FF:000003">
    <property type="entry name" value="Helicase and polymerase-containing protein TEBICHI"/>
    <property type="match status" value="1"/>
</dbReference>
<keyword evidence="2" id="KW-0067">ATP-binding</keyword>
<gene>
    <name evidence="6" type="ORF">Cni_G09504</name>
</gene>
<sequence length="2178" mass="240898">MASESSRARIDQFFASRKRKTLLPKDEKPDKESTSPAAGSPSAKGTLDGFLSKSPDVVPPTSQRETGVRSPRHGLVRKNLASKIDLISDAAPKPVLDSYSSETGVSERNGFAKGGGSKDHLDPVQLHSADLIKEKDSSKAELACETSSGGNLELKKFAADFLSLYCSDLPPPASIPLQSELKGQKRNGSPSLIAACSKTLSKRQCALVQNDERQEVGKASHAFPEPSTNGSHAMAENEVSGVKVCSVIDAEGMSLRVCSATPNSSVSKTGHHRISMSYSNVVTNETPKSAMGNSMFSPGEEFWHEAIQVADGLLPAATNLSEHSWFLKSRTSDNKSVVDESFCRVAEHNKNLNEARAIGGVLDTGEMSLMSSLKAYDNHVHENKMLLKASQHKDASPLPVKHFDFSHEDNLHHCVTEKTETSIVSHLQTTNDNNIESIDIHSSSFLGDSQQMTNHMAPKQNPDSSACKSGGSCFATGKSYQIGADSCMAASEGKGGLPNKKNGCPSGIGHDLANRRGKKKNRSTADGNYEKFGTPSSLVPPKYRLQLGSWLPSDVCSIYMKKGITELYPWQVECLLVDGVLEKRNLVYCATTSSGKSFVAEILMLRQVLSCEKMALLVLPYVSLCAEKAEHLELLLEPLGKHVRSFYGNQGGGSLPKDTSVAVCTIEKANSLINRMLEEGRLSELGIIVIDELHMVADQHRGYLLELMLTKLRYAAGEGSSDSSSGESLGNSSGKADPAHGLQIVGMSATMPNVAYVAHWLQAALYQTEFRPVPLEEFIKVGNSIFDKKMNVVRMIPKTADLGGKDPDHIVELCNEVVQDGHSVLLFCSSRKGCESTARHVAKFLKKFSVSTHEDCEFSDASAAIEALRRSPGGLDPILEETLPSGVAYHHAGLTVEEREIIETCYRRGLVRVLTATSTLAAGVNLPARRVIFRQPRVGRDFIDGTRYRQMAGRAGRTGIDTKGESILICKPDEVKRIAGILNDSCPPLQSCLSEDKNGMTHAIMEVVSGGIVQTAHDINRYVRCTLLNSTRPFQDVVKSAQDSLRWLCHKKFLEWNEETKLYSTTPLGRAAFGSSLTPEESLVVLDDLLRAREGFVLASDLHLVYLVTPINVEVEPDWELYYERFMELTALEQSVGNRVGVTEPFLMRMAHGAPMPVQNRPRGKKNFLCERLQSRSKEADNSICSSEQTLRVSKRFYVSLMLSRLVQEVPVSDVCEAFKVARGMMQALQENAGRFAMMVSVFCERLGWHDLQSLVAKFQNRVSFGVRAEIAELTAIPYVKGSRARALYKAGLRTPLAIAEAIVTEIRKALFDSSAWAGEDDSNLRRMQLGIAKKIKNGARKIVLDQAEEARVAAFSAFKSLGVHVPQLSQPLLFAVVESPGGGNMACSQEDPTKEVQHTERKLSDYRVLNSNSLPRVDRDMSTETNDSSSKATGETSSDVQRQCNGNITEGGNLVEETVGHANTMIEENIKCGHGVTGAIVGDNKCTKSEGPISSSNFPGGFDFFLDQWASVNEFYFDLHFLKRANPQSSSHYEVFGLAICWENSPVYYCNFSKDLVACSDINKFDIWELARKRWNKITKIMKQDGVRKITWNLKIQIQALKFPCVSLQRFGRLNIDHMKWDNIEIIDNSFLLLPSVLVHNGVDLCLATWILWPDEESKSTPNLEKVVKKRLSNQAAAAANRDGRWRNQMRKAAHNGCCRRVAQTRALGSVLWKLVVSEGLEEVLMRIENPLVEVIADMELWGIGVDMEACLSQRYVLMRKLKELEKEAYKLAGFSFSLYTTADIANVLYTHLKLPIPQGCEKGKLHPSTDKQCLDKLRGQHPIISVIKEHRTLSKLLNCTLGSICSRAQLCMKTQKYKVQGHWLQTSTATGRLSMEEPNLQCVQHMVVFTTHRTDQNSSNSLEFDHHQLNARDIFVPTQDNWLLLTADFSQIELRLMAHFSQDSSLIDLLSKPDGDAFTMIASRWICKPESAINSEERDYTKRLVYGILYGMGPNALGEQLQCSTEEAAEKIKSFKDSFPGVSNWLNEAITSCRQKGYVETLMGRKRFLSKIKFGNNKEKAKAQRQAVNSICQGSAADIIKMAMINIHSVIVDGRSDLNLSKGPTVELLSNVKGHCHILLQVHDELVLEVDPNIIREAGILLQMTMENAVKLLVPLRVKLKFGRTWGSLEPFQLEP</sequence>
<keyword evidence="1" id="KW-0547">Nucleotide-binding</keyword>
<feature type="compositionally biased region" description="Basic and acidic residues" evidence="3">
    <location>
        <begin position="1"/>
        <end position="10"/>
    </location>
</feature>
<keyword evidence="6" id="KW-0347">Helicase</keyword>
<dbReference type="Pfam" id="PF00270">
    <property type="entry name" value="DEAD"/>
    <property type="match status" value="1"/>
</dbReference>
<dbReference type="SMART" id="SM00490">
    <property type="entry name" value="HELICc"/>
    <property type="match status" value="1"/>
</dbReference>
<keyword evidence="7" id="KW-1185">Reference proteome</keyword>
<evidence type="ECO:0000256" key="3">
    <source>
        <dbReference type="SAM" id="MobiDB-lite"/>
    </source>
</evidence>
<evidence type="ECO:0000259" key="5">
    <source>
        <dbReference type="PROSITE" id="PS51194"/>
    </source>
</evidence>
<dbReference type="PANTHER" id="PTHR10133:SF62">
    <property type="entry name" value="DNA POLYMERASE THETA"/>
    <property type="match status" value="1"/>
</dbReference>
<evidence type="ECO:0000256" key="1">
    <source>
        <dbReference type="ARBA" id="ARBA00022741"/>
    </source>
</evidence>
<dbReference type="InterPro" id="IPR014001">
    <property type="entry name" value="Helicase_ATP-bd"/>
</dbReference>
<organism evidence="6 7">
    <name type="scientific">Canna indica</name>
    <name type="common">Indian-shot</name>
    <dbReference type="NCBI Taxonomy" id="4628"/>
    <lineage>
        <taxon>Eukaryota</taxon>
        <taxon>Viridiplantae</taxon>
        <taxon>Streptophyta</taxon>
        <taxon>Embryophyta</taxon>
        <taxon>Tracheophyta</taxon>
        <taxon>Spermatophyta</taxon>
        <taxon>Magnoliopsida</taxon>
        <taxon>Liliopsida</taxon>
        <taxon>Zingiberales</taxon>
        <taxon>Cannaceae</taxon>
        <taxon>Canna</taxon>
    </lineage>
</organism>